<evidence type="ECO:0000313" key="4">
    <source>
        <dbReference type="EMBL" id="CAC5434905.1"/>
    </source>
</evidence>
<dbReference type="PRINTS" id="PR00405">
    <property type="entry name" value="REVINTRACTNG"/>
</dbReference>
<keyword evidence="1" id="KW-0479">Metal-binding</keyword>
<feature type="compositionally biased region" description="Polar residues" evidence="2">
    <location>
        <begin position="432"/>
        <end position="442"/>
    </location>
</feature>
<evidence type="ECO:0000313" key="5">
    <source>
        <dbReference type="Proteomes" id="UP000601710"/>
    </source>
</evidence>
<dbReference type="AlphaFoldDB" id="A0A6J8FP21"/>
<dbReference type="GO" id="GO:0008270">
    <property type="term" value="F:zinc ion binding"/>
    <property type="evidence" value="ECO:0007669"/>
    <property type="project" value="UniProtKB-KW"/>
</dbReference>
<gene>
    <name evidence="4" type="ORF">LDHU3_36.4540</name>
</gene>
<feature type="compositionally biased region" description="Polar residues" evidence="2">
    <location>
        <begin position="275"/>
        <end position="286"/>
    </location>
</feature>
<keyword evidence="1" id="KW-0863">Zinc-finger</keyword>
<feature type="domain" description="Arf-GAP" evidence="3">
    <location>
        <begin position="12"/>
        <end position="127"/>
    </location>
</feature>
<dbReference type="Proteomes" id="UP000601710">
    <property type="component" value="Chromosome 36"/>
</dbReference>
<dbReference type="Pfam" id="PF01412">
    <property type="entry name" value="ArfGap"/>
    <property type="match status" value="1"/>
</dbReference>
<dbReference type="InterPro" id="IPR001164">
    <property type="entry name" value="ArfGAP_dom"/>
</dbReference>
<dbReference type="EMBL" id="LR812656">
    <property type="protein sequence ID" value="CAC5434905.1"/>
    <property type="molecule type" value="Genomic_DNA"/>
</dbReference>
<dbReference type="InterPro" id="IPR038508">
    <property type="entry name" value="ArfGAP_dom_sf"/>
</dbReference>
<feature type="compositionally biased region" description="Pro residues" evidence="2">
    <location>
        <begin position="207"/>
        <end position="224"/>
    </location>
</feature>
<dbReference type="PANTHER" id="PTHR46085:SF3">
    <property type="entry name" value="ARF GTPASE ACTIVATING PROTEIN"/>
    <property type="match status" value="1"/>
</dbReference>
<accession>A0A6J8FP21</accession>
<proteinExistence type="predicted"/>
<feature type="region of interest" description="Disordered" evidence="2">
    <location>
        <begin position="131"/>
        <end position="226"/>
    </location>
</feature>
<protein>
    <submittedName>
        <fullName evidence="4">ADP-ribosylation_factor_GTPase_activating_protein _putative/GeneDB:LmjF.36.3150</fullName>
    </submittedName>
</protein>
<dbReference type="GO" id="GO:0005096">
    <property type="term" value="F:GTPase activator activity"/>
    <property type="evidence" value="ECO:0007669"/>
    <property type="project" value="InterPro"/>
</dbReference>
<evidence type="ECO:0000259" key="3">
    <source>
        <dbReference type="PROSITE" id="PS50115"/>
    </source>
</evidence>
<organism evidence="4 5">
    <name type="scientific">Leishmania donovani</name>
    <dbReference type="NCBI Taxonomy" id="5661"/>
    <lineage>
        <taxon>Eukaryota</taxon>
        <taxon>Discoba</taxon>
        <taxon>Euglenozoa</taxon>
        <taxon>Kinetoplastea</taxon>
        <taxon>Metakinetoplastina</taxon>
        <taxon>Trypanosomatida</taxon>
        <taxon>Trypanosomatidae</taxon>
        <taxon>Leishmaniinae</taxon>
        <taxon>Leishmania</taxon>
    </lineage>
</organism>
<feature type="region of interest" description="Disordered" evidence="2">
    <location>
        <begin position="414"/>
        <end position="467"/>
    </location>
</feature>
<dbReference type="VEuPathDB" id="TriTrypDB:LDHU3_36.4540"/>
<dbReference type="CDD" id="cd08838">
    <property type="entry name" value="ArfGap_AGFG"/>
    <property type="match status" value="1"/>
</dbReference>
<name>A0A6J8FP21_LEIDO</name>
<keyword evidence="1" id="KW-0862">Zinc</keyword>
<dbReference type="InterPro" id="IPR037278">
    <property type="entry name" value="ARFGAP/RecO"/>
</dbReference>
<dbReference type="Gene3D" id="1.10.220.150">
    <property type="entry name" value="Arf GTPase activating protein"/>
    <property type="match status" value="1"/>
</dbReference>
<evidence type="ECO:0000256" key="2">
    <source>
        <dbReference type="SAM" id="MobiDB-lite"/>
    </source>
</evidence>
<dbReference type="SMART" id="SM00105">
    <property type="entry name" value="ArfGap"/>
    <property type="match status" value="1"/>
</dbReference>
<dbReference type="VEuPathDB" id="TriTrypDB:LdCL_360039700"/>
<dbReference type="PROSITE" id="PS50115">
    <property type="entry name" value="ARFGAP"/>
    <property type="match status" value="1"/>
</dbReference>
<dbReference type="PANTHER" id="PTHR46085">
    <property type="entry name" value="ARFGAP/RECO-RELATED"/>
    <property type="match status" value="1"/>
</dbReference>
<feature type="region of interest" description="Disordered" evidence="2">
    <location>
        <begin position="245"/>
        <end position="310"/>
    </location>
</feature>
<reference evidence="4" key="1">
    <citation type="submission" date="2020-06" db="EMBL/GenBank/DDBJ databases">
        <authorList>
            <person name="Camacho E."/>
            <person name="Gonzalez-de la Fuente S."/>
            <person name="Rastrojo A."/>
            <person name="Peiro-Pastor R."/>
            <person name="Solana JC."/>
            <person name="Tabera L."/>
            <person name="Gamarro F."/>
            <person name="Carrasco-Ramiro F."/>
            <person name="Requena JM."/>
            <person name="Aguado B."/>
        </authorList>
    </citation>
    <scope>NUCLEOTIDE SEQUENCE</scope>
</reference>
<feature type="compositionally biased region" description="Low complexity" evidence="2">
    <location>
        <begin position="287"/>
        <end position="309"/>
    </location>
</feature>
<evidence type="ECO:0000256" key="1">
    <source>
        <dbReference type="PROSITE-ProRule" id="PRU00288"/>
    </source>
</evidence>
<sequence>MNIRQRKSERHKEVLRKLSQNGGNKSCFDCGMRGPLYVVSDFGILVCSGCSAVHRSFQHKVKGITMSEFTDDEIARFSVAGNDRALKVWLSTFHNQLPRSGDVMALKDHVRVVFEERRFLNAQELSALQDSWEHAREQPSQAPPPLSVTRPAESSLASIPEAPTAQPGPVSAPTNPARPPQEDVFDSLFSASVQSSSTPQPTAHAAAPPPPMTTLHAPAPPAPQQPATVTSIVADLFAGVPPPVVQPAGGYSAPHPQQQQQQQSMSYPTDGGMYNFTQGPQSSMMAPTQLQSSQLPYQQQQQAQPTPYAASGPMVCAPCVGSQHASTFDFAAPSAPAANPYPYQQQQPQPFTWGQPAPTQLQQQQQHMIGFLGSSGSAAPYAAPAQPQSYNFKSGAPGATAYPSANGAPAQAYQLSPFASNPPPPQEDWGASLSSNASSIPNHNRIVVLSVTKQQNDGPQNPQPPWQ</sequence>
<dbReference type="InterPro" id="IPR044820">
    <property type="entry name" value="AGD14-like"/>
</dbReference>
<dbReference type="SUPFAM" id="SSF57863">
    <property type="entry name" value="ArfGap/RecO-like zinc finger"/>
    <property type="match status" value="1"/>
</dbReference>
<dbReference type="VEuPathDB" id="TriTrypDB:LdBPK_363300.1"/>